<accession>A0ACC3A9B3</accession>
<reference evidence="1" key="1">
    <citation type="submission" date="2022-10" db="EMBL/GenBank/DDBJ databases">
        <title>Culturing micro-colonial fungi from biological soil crusts in the Mojave desert and describing Neophaeococcomyces mojavensis, and introducing the new genera and species Taxawa tesnikishii.</title>
        <authorList>
            <person name="Kurbessoian T."/>
            <person name="Stajich J.E."/>
        </authorList>
    </citation>
    <scope>NUCLEOTIDE SEQUENCE</scope>
    <source>
        <strain evidence="1">JES_112</strain>
    </source>
</reference>
<protein>
    <submittedName>
        <fullName evidence="1">Uncharacterized protein</fullName>
    </submittedName>
</protein>
<evidence type="ECO:0000313" key="2">
    <source>
        <dbReference type="Proteomes" id="UP001172386"/>
    </source>
</evidence>
<organism evidence="1 2">
    <name type="scientific">Neophaeococcomyces mojaviensis</name>
    <dbReference type="NCBI Taxonomy" id="3383035"/>
    <lineage>
        <taxon>Eukaryota</taxon>
        <taxon>Fungi</taxon>
        <taxon>Dikarya</taxon>
        <taxon>Ascomycota</taxon>
        <taxon>Pezizomycotina</taxon>
        <taxon>Eurotiomycetes</taxon>
        <taxon>Chaetothyriomycetidae</taxon>
        <taxon>Chaetothyriales</taxon>
        <taxon>Chaetothyriales incertae sedis</taxon>
        <taxon>Neophaeococcomyces</taxon>
    </lineage>
</organism>
<comment type="caution">
    <text evidence="1">The sequence shown here is derived from an EMBL/GenBank/DDBJ whole genome shotgun (WGS) entry which is preliminary data.</text>
</comment>
<gene>
    <name evidence="1" type="ORF">H2198_004176</name>
</gene>
<sequence length="427" mass="48189">MYNSMQQLFDQYDISHYGFLPIEEPLARLPHPYYQPWENMISSLESLIVTGVFHDEIRNLPVLDTSLLRTIPEWRRAYVILSFFTHAHIWSGPVPIEILPPCITRPLIDVSNFLGLPPTATYPALNLWNCALRMPHSQFDLTNPDNVIIRHSFTGTPDERWFYAVSVSVEAQGTKAVKLVLSCIDAIRQNDNPQVLECLRLFNEVILQLGQILQRMHEKCDPCVFYYRIRPFLAGSKDMERAGLPRGVFYDEGNGVGSWRQYSGGSNAQSTLIQFLDIALGVKHEATGSKSSEGSARRQTYLDEMRNYMPRSHRQFLEHFASIANIRDYVMTTPPDSPVANAFDSAVKGLTIFRDIHIKIVARYIVAPSRAPTARQANTSTKNIASSSSATSDRNDLKGTGGTDLIAFLKQTRDETRAASTEKVLCE</sequence>
<dbReference type="EMBL" id="JAPDRQ010000061">
    <property type="protein sequence ID" value="KAJ9657648.1"/>
    <property type="molecule type" value="Genomic_DNA"/>
</dbReference>
<keyword evidence="2" id="KW-1185">Reference proteome</keyword>
<proteinExistence type="predicted"/>
<dbReference type="Proteomes" id="UP001172386">
    <property type="component" value="Unassembled WGS sequence"/>
</dbReference>
<evidence type="ECO:0000313" key="1">
    <source>
        <dbReference type="EMBL" id="KAJ9657648.1"/>
    </source>
</evidence>
<name>A0ACC3A9B3_9EURO</name>